<dbReference type="Gene3D" id="3.40.50.1820">
    <property type="entry name" value="alpha/beta hydrolase"/>
    <property type="match status" value="1"/>
</dbReference>
<proteinExistence type="predicted"/>
<evidence type="ECO:0000313" key="4">
    <source>
        <dbReference type="Proteomes" id="UP001162880"/>
    </source>
</evidence>
<comment type="caution">
    <text evidence="3">The sequence shown here is derived from an EMBL/GenBank/DDBJ whole genome shotgun (WGS) entry which is preliminary data.</text>
</comment>
<gene>
    <name evidence="3" type="ORF">MTR64_19315</name>
</gene>
<dbReference type="GO" id="GO:0016787">
    <property type="term" value="F:hydrolase activity"/>
    <property type="evidence" value="ECO:0007669"/>
    <property type="project" value="UniProtKB-KW"/>
</dbReference>
<keyword evidence="4" id="KW-1185">Reference proteome</keyword>
<keyword evidence="1 3" id="KW-0378">Hydrolase</keyword>
<protein>
    <submittedName>
        <fullName evidence="3">Alpha/beta hydrolase</fullName>
    </submittedName>
</protein>
<name>A0ABT0B6M1_9SPHN</name>
<dbReference type="InterPro" id="IPR049492">
    <property type="entry name" value="BD-FAE-like_dom"/>
</dbReference>
<accession>A0ABT0B6M1</accession>
<reference evidence="3" key="1">
    <citation type="submission" date="2022-03" db="EMBL/GenBank/DDBJ databases">
        <title>Identification of a novel bacterium isolated from mangrove sediments.</title>
        <authorList>
            <person name="Pan X."/>
        </authorList>
    </citation>
    <scope>NUCLEOTIDE SEQUENCE</scope>
    <source>
        <strain evidence="3">B2580</strain>
    </source>
</reference>
<dbReference type="Pfam" id="PF20434">
    <property type="entry name" value="BD-FAE"/>
    <property type="match status" value="1"/>
</dbReference>
<sequence length="276" mass="29956">MGRSLGPQAVAQCRALLAGEQEPVANTLAPAASDCAYGSDPRHRLDLYWQGAGGQGARPVVLFVHGGGFVLGDKGGAGEHWPNAHIGRWAARSGWLGAVMNYRLAPGHVWPAGSEDVALAVAWLRANVAAYGGDPERIVLLGTSAGSVHIAGYLRLCPDHAAQVRAAAMLSGIYGFTPLADRDELYYGSQEFYADRMPREAVVETDLPLFLACARFDPQRFQTEWVELMQARLERHGTLPWAHYANWHNHYTLAMHIGTRDTALAGALLSFFAEHT</sequence>
<dbReference type="SUPFAM" id="SSF53474">
    <property type="entry name" value="alpha/beta-Hydrolases"/>
    <property type="match status" value="1"/>
</dbReference>
<dbReference type="InterPro" id="IPR029058">
    <property type="entry name" value="AB_hydrolase_fold"/>
</dbReference>
<evidence type="ECO:0000259" key="2">
    <source>
        <dbReference type="Pfam" id="PF20434"/>
    </source>
</evidence>
<feature type="domain" description="BD-FAE-like" evidence="2">
    <location>
        <begin position="45"/>
        <end position="151"/>
    </location>
</feature>
<organism evidence="3 4">
    <name type="scientific">Novosphingobium album</name>
    <name type="common">ex Hu et al. 2023</name>
    <dbReference type="NCBI Taxonomy" id="2930093"/>
    <lineage>
        <taxon>Bacteria</taxon>
        <taxon>Pseudomonadati</taxon>
        <taxon>Pseudomonadota</taxon>
        <taxon>Alphaproteobacteria</taxon>
        <taxon>Sphingomonadales</taxon>
        <taxon>Sphingomonadaceae</taxon>
        <taxon>Novosphingobium</taxon>
    </lineage>
</organism>
<dbReference type="EMBL" id="JALHLE010000042">
    <property type="protein sequence ID" value="MCJ2180726.1"/>
    <property type="molecule type" value="Genomic_DNA"/>
</dbReference>
<dbReference type="PANTHER" id="PTHR48081:SF33">
    <property type="entry name" value="KYNURENINE FORMAMIDASE"/>
    <property type="match status" value="1"/>
</dbReference>
<evidence type="ECO:0000256" key="1">
    <source>
        <dbReference type="ARBA" id="ARBA00022801"/>
    </source>
</evidence>
<dbReference type="PANTHER" id="PTHR48081">
    <property type="entry name" value="AB HYDROLASE SUPERFAMILY PROTEIN C4A8.06C"/>
    <property type="match status" value="1"/>
</dbReference>
<dbReference type="InterPro" id="IPR050300">
    <property type="entry name" value="GDXG_lipolytic_enzyme"/>
</dbReference>
<evidence type="ECO:0000313" key="3">
    <source>
        <dbReference type="EMBL" id="MCJ2180726.1"/>
    </source>
</evidence>
<dbReference type="Proteomes" id="UP001162880">
    <property type="component" value="Unassembled WGS sequence"/>
</dbReference>